<evidence type="ECO:0000259" key="3">
    <source>
        <dbReference type="Pfam" id="PF22782"/>
    </source>
</evidence>
<dbReference type="KEGG" id="dha:DEHA2D08976g"/>
<dbReference type="STRING" id="284592.Q6BSG6"/>
<evidence type="ECO:0000256" key="2">
    <source>
        <dbReference type="SAM" id="MobiDB-lite"/>
    </source>
</evidence>
<dbReference type="AlphaFoldDB" id="Q6BSG6"/>
<dbReference type="GeneID" id="2901600"/>
<sequence length="259" mass="29388">MVKMVIEVGNITGIPNHRIEDYDSDISMDALVKRLDEFYRKFQLYPRYVLECTNKPLCRDSTIESLKGMDGVTRISAYVGVLGGKGGFGANLRANKSRSGRQPKRETKDSKTYYKDLKTGVKTRDIAKLKKAYDALNESNGQAEQDKEKFQEKKEKLQKAIGYYESVLNGSVASQERFRDTEFLDELDDVMMEVRNSVNSALNSDTESDDWESDWESSDEEQDTPQEGASKDQASGKTKQANAKSKPKFASFFDEENEE</sequence>
<feature type="region of interest" description="Disordered" evidence="2">
    <location>
        <begin position="199"/>
        <end position="259"/>
    </location>
</feature>
<dbReference type="Proteomes" id="UP000000599">
    <property type="component" value="Chromosome D"/>
</dbReference>
<dbReference type="VEuPathDB" id="FungiDB:DEHA2D08976g"/>
<feature type="coiled-coil region" evidence="1">
    <location>
        <begin position="126"/>
        <end position="160"/>
    </location>
</feature>
<evidence type="ECO:0000256" key="1">
    <source>
        <dbReference type="SAM" id="Coils"/>
    </source>
</evidence>
<dbReference type="RefSeq" id="XP_458854.2">
    <property type="nucleotide sequence ID" value="XM_458854.1"/>
</dbReference>
<dbReference type="Pfam" id="PF22782">
    <property type="entry name" value="SDE2"/>
    <property type="match status" value="1"/>
</dbReference>
<keyword evidence="1" id="KW-0175">Coiled coil</keyword>
<dbReference type="InterPro" id="IPR053822">
    <property type="entry name" value="SDE2-like_dom"/>
</dbReference>
<organism evidence="4 5">
    <name type="scientific">Debaryomyces hansenii (strain ATCC 36239 / CBS 767 / BCRC 21394 / JCM 1990 / NBRC 0083 / IGC 2968)</name>
    <name type="common">Yeast</name>
    <name type="synonym">Torulaspora hansenii</name>
    <dbReference type="NCBI Taxonomy" id="284592"/>
    <lineage>
        <taxon>Eukaryota</taxon>
        <taxon>Fungi</taxon>
        <taxon>Dikarya</taxon>
        <taxon>Ascomycota</taxon>
        <taxon>Saccharomycotina</taxon>
        <taxon>Pichiomycetes</taxon>
        <taxon>Debaryomycetaceae</taxon>
        <taxon>Debaryomyces</taxon>
    </lineage>
</organism>
<feature type="domain" description="SDE2-like" evidence="3">
    <location>
        <begin position="83"/>
        <end position="199"/>
    </location>
</feature>
<keyword evidence="5" id="KW-1185">Reference proteome</keyword>
<dbReference type="HOGENOM" id="CLU_1073715_0_0_1"/>
<evidence type="ECO:0000313" key="5">
    <source>
        <dbReference type="Proteomes" id="UP000000599"/>
    </source>
</evidence>
<feature type="compositionally biased region" description="Acidic residues" evidence="2">
    <location>
        <begin position="206"/>
        <end position="224"/>
    </location>
</feature>
<gene>
    <name evidence="4" type="ordered locus">DEHA2D08976g</name>
</gene>
<proteinExistence type="predicted"/>
<name>Q6BSG6_DEBHA</name>
<dbReference type="OrthoDB" id="547031at2759"/>
<evidence type="ECO:0000313" key="4">
    <source>
        <dbReference type="EMBL" id="CAG87006.2"/>
    </source>
</evidence>
<protein>
    <submittedName>
        <fullName evidence="4">DEHA2D08976p</fullName>
    </submittedName>
</protein>
<dbReference type="EMBL" id="CR382136">
    <property type="protein sequence ID" value="CAG87006.2"/>
    <property type="molecule type" value="Genomic_DNA"/>
</dbReference>
<feature type="compositionally biased region" description="Polar residues" evidence="2">
    <location>
        <begin position="232"/>
        <end position="243"/>
    </location>
</feature>
<dbReference type="InParanoid" id="Q6BSG6"/>
<accession>Q6BSG6</accession>
<reference evidence="4 5" key="1">
    <citation type="journal article" date="2004" name="Nature">
        <title>Genome evolution in yeasts.</title>
        <authorList>
            <consortium name="Genolevures"/>
            <person name="Dujon B."/>
            <person name="Sherman D."/>
            <person name="Fischer G."/>
            <person name="Durrens P."/>
            <person name="Casaregola S."/>
            <person name="Lafontaine I."/>
            <person name="de Montigny J."/>
            <person name="Marck C."/>
            <person name="Neuveglise C."/>
            <person name="Talla E."/>
            <person name="Goffard N."/>
            <person name="Frangeul L."/>
            <person name="Aigle M."/>
            <person name="Anthouard V."/>
            <person name="Babour A."/>
            <person name="Barbe V."/>
            <person name="Barnay S."/>
            <person name="Blanchin S."/>
            <person name="Beckerich J.M."/>
            <person name="Beyne E."/>
            <person name="Bleykasten C."/>
            <person name="Boisrame A."/>
            <person name="Boyer J."/>
            <person name="Cattolico L."/>
            <person name="Confanioleri F."/>
            <person name="de Daruvar A."/>
            <person name="Despons L."/>
            <person name="Fabre E."/>
            <person name="Fairhead C."/>
            <person name="Ferry-Dumazet H."/>
            <person name="Groppi A."/>
            <person name="Hantraye F."/>
            <person name="Hennequin C."/>
            <person name="Jauniaux N."/>
            <person name="Joyet P."/>
            <person name="Kachouri R."/>
            <person name="Kerrest A."/>
            <person name="Koszul R."/>
            <person name="Lemaire M."/>
            <person name="Lesur I."/>
            <person name="Ma L."/>
            <person name="Muller H."/>
            <person name="Nicaud J.M."/>
            <person name="Nikolski M."/>
            <person name="Oztas S."/>
            <person name="Ozier-Kalogeropoulos O."/>
            <person name="Pellenz S."/>
            <person name="Potier S."/>
            <person name="Richard G.F."/>
            <person name="Straub M.L."/>
            <person name="Suleau A."/>
            <person name="Swennene D."/>
            <person name="Tekaia F."/>
            <person name="Wesolowski-Louvel M."/>
            <person name="Westhof E."/>
            <person name="Wirth B."/>
            <person name="Zeniou-Meyer M."/>
            <person name="Zivanovic I."/>
            <person name="Bolotin-Fukuhara M."/>
            <person name="Thierry A."/>
            <person name="Bouchier C."/>
            <person name="Caudron B."/>
            <person name="Scarpelli C."/>
            <person name="Gaillardin C."/>
            <person name="Weissenbach J."/>
            <person name="Wincker P."/>
            <person name="Souciet J.L."/>
        </authorList>
    </citation>
    <scope>NUCLEOTIDE SEQUENCE [LARGE SCALE GENOMIC DNA]</scope>
    <source>
        <strain evidence="5">ATCC 36239 / CBS 767 / BCRC 21394 / JCM 1990 / NBRC 0083 / IGC 2968</strain>
    </source>
</reference>